<dbReference type="InterPro" id="IPR043128">
    <property type="entry name" value="Rev_trsase/Diguanyl_cyclase"/>
</dbReference>
<organism evidence="3 4">
    <name type="scientific">Tetracentron sinense</name>
    <name type="common">Spur-leaf</name>
    <dbReference type="NCBI Taxonomy" id="13715"/>
    <lineage>
        <taxon>Eukaryota</taxon>
        <taxon>Viridiplantae</taxon>
        <taxon>Streptophyta</taxon>
        <taxon>Embryophyta</taxon>
        <taxon>Tracheophyta</taxon>
        <taxon>Spermatophyta</taxon>
        <taxon>Magnoliopsida</taxon>
        <taxon>Trochodendrales</taxon>
        <taxon>Trochodendraceae</taxon>
        <taxon>Tetracentron</taxon>
    </lineage>
</organism>
<comment type="caution">
    <text evidence="3">The sequence shown here is derived from an EMBL/GenBank/DDBJ whole genome shotgun (WGS) entry which is preliminary data.</text>
</comment>
<dbReference type="Gene3D" id="3.30.70.270">
    <property type="match status" value="2"/>
</dbReference>
<dbReference type="FunFam" id="3.30.70.270:FF:000020">
    <property type="entry name" value="Transposon Tf2-6 polyprotein-like Protein"/>
    <property type="match status" value="1"/>
</dbReference>
<dbReference type="OMA" id="NSECEIA"/>
<keyword evidence="1" id="KW-0511">Multifunctional enzyme</keyword>
<dbReference type="PANTHER" id="PTHR37984:SF5">
    <property type="entry name" value="PROTEIN NYNRIN-LIKE"/>
    <property type="match status" value="1"/>
</dbReference>
<sequence>MGIQNKGLGGLLLLLLGWPIGALAMYFLVSVMQTLREHQLLVKPQKCSFAQHEIQYLGHIISAQGVSANPGKISNMVSWSKPTSLKRLQGFLGLIGYYRKFIKNNGTISVPLTKLLKKGCFEWSMEADVAFAKLKTALTSTPVLTLPDFTHPFSIECDTSDFGIGGVLTQDGCPIAFTSKGLVERHRGLSTYEKEMMAILHAVGKWRSYLLGRHFTIVINRSSQHQVYG</sequence>
<gene>
    <name evidence="3" type="ORF">HHK36_017393</name>
</gene>
<dbReference type="SUPFAM" id="SSF56672">
    <property type="entry name" value="DNA/RNA polymerases"/>
    <property type="match status" value="1"/>
</dbReference>
<dbReference type="GO" id="GO:0003824">
    <property type="term" value="F:catalytic activity"/>
    <property type="evidence" value="ECO:0007669"/>
    <property type="project" value="UniProtKB-KW"/>
</dbReference>
<reference evidence="3 4" key="1">
    <citation type="submission" date="2020-04" db="EMBL/GenBank/DDBJ databases">
        <title>Plant Genome Project.</title>
        <authorList>
            <person name="Zhang R.-G."/>
        </authorList>
    </citation>
    <scope>NUCLEOTIDE SEQUENCE [LARGE SCALE GENOMIC DNA]</scope>
    <source>
        <strain evidence="3">YNK0</strain>
        <tissue evidence="3">Leaf</tissue>
    </source>
</reference>
<dbReference type="AlphaFoldDB" id="A0A834Z191"/>
<dbReference type="InterPro" id="IPR041577">
    <property type="entry name" value="RT_RNaseH_2"/>
</dbReference>
<proteinExistence type="predicted"/>
<dbReference type="PANTHER" id="PTHR37984">
    <property type="entry name" value="PROTEIN CBG26694"/>
    <property type="match status" value="1"/>
</dbReference>
<dbReference type="Pfam" id="PF17919">
    <property type="entry name" value="RT_RNaseH_2"/>
    <property type="match status" value="1"/>
</dbReference>
<dbReference type="Gene3D" id="3.10.20.370">
    <property type="match status" value="1"/>
</dbReference>
<name>A0A834Z191_TETSI</name>
<dbReference type="EMBL" id="JABCRI010000011">
    <property type="protein sequence ID" value="KAF8398465.1"/>
    <property type="molecule type" value="Genomic_DNA"/>
</dbReference>
<keyword evidence="4" id="KW-1185">Reference proteome</keyword>
<accession>A0A834Z191</accession>
<evidence type="ECO:0000259" key="2">
    <source>
        <dbReference type="Pfam" id="PF17919"/>
    </source>
</evidence>
<evidence type="ECO:0000256" key="1">
    <source>
        <dbReference type="ARBA" id="ARBA00023268"/>
    </source>
</evidence>
<evidence type="ECO:0000313" key="3">
    <source>
        <dbReference type="EMBL" id="KAF8398465.1"/>
    </source>
</evidence>
<dbReference type="InterPro" id="IPR050951">
    <property type="entry name" value="Retrovirus_Pol_polyprotein"/>
</dbReference>
<dbReference type="OrthoDB" id="1928132at2759"/>
<dbReference type="InterPro" id="IPR043502">
    <property type="entry name" value="DNA/RNA_pol_sf"/>
</dbReference>
<evidence type="ECO:0000313" key="4">
    <source>
        <dbReference type="Proteomes" id="UP000655225"/>
    </source>
</evidence>
<feature type="domain" description="Reverse transcriptase/retrotransposon-derived protein RNase H-like" evidence="2">
    <location>
        <begin position="123"/>
        <end position="217"/>
    </location>
</feature>
<protein>
    <recommendedName>
        <fullName evidence="2">Reverse transcriptase/retrotransposon-derived protein RNase H-like domain-containing protein</fullName>
    </recommendedName>
</protein>
<dbReference type="Proteomes" id="UP000655225">
    <property type="component" value="Unassembled WGS sequence"/>
</dbReference>